<dbReference type="PANTHER" id="PTHR15414:SF0">
    <property type="entry name" value="ENDOPLASMIC RETICULUM LECTIN 1"/>
    <property type="match status" value="1"/>
</dbReference>
<dbReference type="InterPro" id="IPR044865">
    <property type="entry name" value="MRH_dom"/>
</dbReference>
<reference evidence="11" key="1">
    <citation type="submission" date="2025-08" db="UniProtKB">
        <authorList>
            <consortium name="RefSeq"/>
        </authorList>
    </citation>
    <scope>IDENTIFICATION</scope>
    <source>
        <tissue evidence="11">Gonads</tissue>
    </source>
</reference>
<evidence type="ECO:0000256" key="3">
    <source>
        <dbReference type="ARBA" id="ARBA00022737"/>
    </source>
</evidence>
<dbReference type="GeneID" id="115876970"/>
<dbReference type="GO" id="GO:0005788">
    <property type="term" value="C:endoplasmic reticulum lumen"/>
    <property type="evidence" value="ECO:0007669"/>
    <property type="project" value="UniProtKB-SubCell"/>
</dbReference>
<dbReference type="InterPro" id="IPR012913">
    <property type="entry name" value="OS9-like_dom"/>
</dbReference>
<feature type="domain" description="MRH" evidence="9">
    <location>
        <begin position="323"/>
        <end position="447"/>
    </location>
</feature>
<organism evidence="10 11">
    <name type="scientific">Sitophilus oryzae</name>
    <name type="common">Rice weevil</name>
    <name type="synonym">Curculio oryzae</name>
    <dbReference type="NCBI Taxonomy" id="7048"/>
    <lineage>
        <taxon>Eukaryota</taxon>
        <taxon>Metazoa</taxon>
        <taxon>Ecdysozoa</taxon>
        <taxon>Arthropoda</taxon>
        <taxon>Hexapoda</taxon>
        <taxon>Insecta</taxon>
        <taxon>Pterygota</taxon>
        <taxon>Neoptera</taxon>
        <taxon>Endopterygota</taxon>
        <taxon>Coleoptera</taxon>
        <taxon>Polyphaga</taxon>
        <taxon>Cucujiformia</taxon>
        <taxon>Curculionidae</taxon>
        <taxon>Dryophthorinae</taxon>
        <taxon>Sitophilus</taxon>
    </lineage>
</organism>
<evidence type="ECO:0000313" key="10">
    <source>
        <dbReference type="Proteomes" id="UP000504635"/>
    </source>
</evidence>
<dbReference type="GO" id="GO:0030968">
    <property type="term" value="P:endoplasmic reticulum unfolded protein response"/>
    <property type="evidence" value="ECO:0007669"/>
    <property type="project" value="InterPro"/>
</dbReference>
<evidence type="ECO:0000256" key="5">
    <source>
        <dbReference type="ARBA" id="ARBA00023157"/>
    </source>
</evidence>
<dbReference type="AlphaFoldDB" id="A0A6J2XCK8"/>
<keyword evidence="3" id="KW-0677">Repeat</keyword>
<keyword evidence="10" id="KW-1185">Reference proteome</keyword>
<dbReference type="InParanoid" id="A0A6J2XCK8"/>
<name>A0A6J2XCK8_SITOR</name>
<dbReference type="FunFam" id="2.70.130.10:FF:000001">
    <property type="entry name" value="Endoplasmic reticulum lectin 1"/>
    <property type="match status" value="1"/>
</dbReference>
<dbReference type="Proteomes" id="UP000504635">
    <property type="component" value="Unplaced"/>
</dbReference>
<keyword evidence="5" id="KW-1015">Disulfide bond</keyword>
<comment type="function">
    <text evidence="6">Probable lectin that binds selectively to improperly folded lumenal proteins. May function in endoplasmic reticulum quality control and endoplasmic reticulum-associated degradation (ERAD) of both non-glycosylated proteins and glycoproteins.</text>
</comment>
<gene>
    <name evidence="11" type="primary">LOC115876970</name>
</gene>
<evidence type="ECO:0000313" key="11">
    <source>
        <dbReference type="RefSeq" id="XP_030748881.1"/>
    </source>
</evidence>
<keyword evidence="2" id="KW-0732">Signal</keyword>
<dbReference type="SUPFAM" id="SSF50911">
    <property type="entry name" value="Mannose 6-phosphate receptor domain"/>
    <property type="match status" value="2"/>
</dbReference>
<dbReference type="InterPro" id="IPR009011">
    <property type="entry name" value="Man6P_isomerase_rcpt-bd_dom_sf"/>
</dbReference>
<dbReference type="InterPro" id="IPR045149">
    <property type="entry name" value="OS-9-like"/>
</dbReference>
<dbReference type="FunFam" id="2.70.130.10:FF:000003">
    <property type="entry name" value="Endoplasmic reticulum lectin 1"/>
    <property type="match status" value="1"/>
</dbReference>
<comment type="subcellular location">
    <subcellularLocation>
        <location evidence="1">Endoplasmic reticulum lumen</location>
    </subcellularLocation>
</comment>
<dbReference type="PROSITE" id="PS51914">
    <property type="entry name" value="MRH"/>
    <property type="match status" value="2"/>
</dbReference>
<feature type="domain" description="MRH" evidence="9">
    <location>
        <begin position="98"/>
        <end position="235"/>
    </location>
</feature>
<protein>
    <recommendedName>
        <fullName evidence="7">Endoplasmic reticulum lectin 1</fullName>
    </recommendedName>
    <alternativeName>
        <fullName evidence="8">ER lectin</fullName>
    </alternativeName>
</protein>
<proteinExistence type="predicted"/>
<evidence type="ECO:0000256" key="7">
    <source>
        <dbReference type="ARBA" id="ARBA00041108"/>
    </source>
</evidence>
<evidence type="ECO:0000256" key="2">
    <source>
        <dbReference type="ARBA" id="ARBA00022729"/>
    </source>
</evidence>
<dbReference type="KEGG" id="soy:115876970"/>
<dbReference type="PANTHER" id="PTHR15414">
    <property type="entry name" value="OS-9-RELATED"/>
    <property type="match status" value="1"/>
</dbReference>
<dbReference type="Pfam" id="PF07915">
    <property type="entry name" value="PRKCSH"/>
    <property type="match status" value="2"/>
</dbReference>
<evidence type="ECO:0000256" key="1">
    <source>
        <dbReference type="ARBA" id="ARBA00004319"/>
    </source>
</evidence>
<sequence>MLVQIQTYTYLLFFLFVKYSIQSDIKGFDDTILFDINWPGSYANLDSDVNAETITVTSSMQEKYKCILPNIIEKEEKKEESYSGPSPLELIVPLFSQGTCSYRLESYWTYEVCHGKYIRQYHEEREGKKVKLQEYILGKWDEADLVNNLRKSKLNRDDLLPDKIIPTKKIDNVNLPYYEVLMDNGTACDLNFNKPRLTKVIYVCYIHGKHEVYHLKETSTCVYEIIILTPLLCTHPKYKPKETGELKINCLPLNGALNQPYNLLKLKKDSAKLRRNSELERIKVELIQFKPDDVDSLNSKTAPQFVSERVVDTTPVRLFLQGKHCLYGGTGWWKFEFCYGKSIEQFHIEKDGSKIAINLGKFNKQKHLDWIERHPHKRPKPVGERKQLTHFYSEGSLCDKTGEPRQTEVKLKCLEKTHNPATVSLYLLEPRYCQYILGVESPLICNILDKADENGLVDIPLDYGEETDIDTFTIKL</sequence>
<evidence type="ECO:0000256" key="8">
    <source>
        <dbReference type="ARBA" id="ARBA00041661"/>
    </source>
</evidence>
<keyword evidence="4" id="KW-0256">Endoplasmic reticulum</keyword>
<dbReference type="OrthoDB" id="239053at2759"/>
<dbReference type="RefSeq" id="XP_030748881.1">
    <property type="nucleotide sequence ID" value="XM_030893021.1"/>
</dbReference>
<evidence type="ECO:0000256" key="4">
    <source>
        <dbReference type="ARBA" id="ARBA00022824"/>
    </source>
</evidence>
<evidence type="ECO:0000256" key="6">
    <source>
        <dbReference type="ARBA" id="ARBA00037585"/>
    </source>
</evidence>
<dbReference type="Gene3D" id="2.70.130.10">
    <property type="entry name" value="Mannose-6-phosphate receptor binding domain"/>
    <property type="match status" value="2"/>
</dbReference>
<accession>A0A6J2XCK8</accession>
<dbReference type="FunCoup" id="A0A6J2XCK8">
    <property type="interactions" value="1883"/>
</dbReference>
<dbReference type="GO" id="GO:0030970">
    <property type="term" value="P:retrograde protein transport, ER to cytosol"/>
    <property type="evidence" value="ECO:0007669"/>
    <property type="project" value="TreeGrafter"/>
</dbReference>
<evidence type="ECO:0000259" key="9">
    <source>
        <dbReference type="PROSITE" id="PS51914"/>
    </source>
</evidence>